<dbReference type="RefSeq" id="WP_264328021.1">
    <property type="nucleotide sequence ID" value="NZ_JADEXQ010000163.1"/>
</dbReference>
<dbReference type="InterPro" id="IPR054353">
    <property type="entry name" value="IstA-like_C"/>
</dbReference>
<feature type="region of interest" description="Disordered" evidence="2">
    <location>
        <begin position="487"/>
        <end position="518"/>
    </location>
</feature>
<dbReference type="InterPro" id="IPR036397">
    <property type="entry name" value="RNaseH_sf"/>
</dbReference>
<dbReference type="SUPFAM" id="SSF53098">
    <property type="entry name" value="Ribonuclease H-like"/>
    <property type="match status" value="1"/>
</dbReference>
<dbReference type="GO" id="GO:0015074">
    <property type="term" value="P:DNA integration"/>
    <property type="evidence" value="ECO:0007669"/>
    <property type="project" value="InterPro"/>
</dbReference>
<protein>
    <submittedName>
        <fullName evidence="4">IS21 family transposase</fullName>
    </submittedName>
</protein>
<dbReference type="PANTHER" id="PTHR35004">
    <property type="entry name" value="TRANSPOSASE RV3428C-RELATED"/>
    <property type="match status" value="1"/>
</dbReference>
<name>A0A928Z6P4_9CYAN</name>
<dbReference type="Gene3D" id="3.30.420.10">
    <property type="entry name" value="Ribonuclease H-like superfamily/Ribonuclease H"/>
    <property type="match status" value="1"/>
</dbReference>
<dbReference type="InterPro" id="IPR036388">
    <property type="entry name" value="WH-like_DNA-bd_sf"/>
</dbReference>
<accession>A0A928Z6P4</accession>
<dbReference type="GO" id="GO:0003676">
    <property type="term" value="F:nucleic acid binding"/>
    <property type="evidence" value="ECO:0007669"/>
    <property type="project" value="InterPro"/>
</dbReference>
<dbReference type="InterPro" id="IPR001584">
    <property type="entry name" value="Integrase_cat-core"/>
</dbReference>
<reference evidence="4" key="1">
    <citation type="submission" date="2020-10" db="EMBL/GenBank/DDBJ databases">
        <authorList>
            <person name="Castelo-Branco R."/>
            <person name="Eusebio N."/>
            <person name="Adriana R."/>
            <person name="Vieira A."/>
            <person name="Brugerolle De Fraissinette N."/>
            <person name="Rezende De Castro R."/>
            <person name="Schneider M.P."/>
            <person name="Vasconcelos V."/>
            <person name="Leao P.N."/>
        </authorList>
    </citation>
    <scope>NUCLEOTIDE SEQUENCE</scope>
    <source>
        <strain evidence="4">LEGE 11480</strain>
    </source>
</reference>
<proteinExistence type="inferred from homology"/>
<dbReference type="Pfam" id="PF22483">
    <property type="entry name" value="Mu-transpos_C_2"/>
    <property type="match status" value="1"/>
</dbReference>
<dbReference type="EMBL" id="JADEXQ010000163">
    <property type="protein sequence ID" value="MBE9033212.1"/>
    <property type="molecule type" value="Genomic_DNA"/>
</dbReference>
<dbReference type="AlphaFoldDB" id="A0A928Z6P4"/>
<evidence type="ECO:0000259" key="3">
    <source>
        <dbReference type="PROSITE" id="PS50994"/>
    </source>
</evidence>
<feature type="domain" description="Integrase catalytic" evidence="3">
    <location>
        <begin position="137"/>
        <end position="317"/>
    </location>
</feature>
<dbReference type="Pfam" id="PF00665">
    <property type="entry name" value="rve"/>
    <property type="match status" value="1"/>
</dbReference>
<comment type="caution">
    <text evidence="4">The sequence shown here is derived from an EMBL/GenBank/DDBJ whole genome shotgun (WGS) entry which is preliminary data.</text>
</comment>
<dbReference type="PROSITE" id="PS50994">
    <property type="entry name" value="INTEGRASE"/>
    <property type="match status" value="1"/>
</dbReference>
<evidence type="ECO:0000313" key="5">
    <source>
        <dbReference type="Proteomes" id="UP000625316"/>
    </source>
</evidence>
<dbReference type="Proteomes" id="UP000625316">
    <property type="component" value="Unassembled WGS sequence"/>
</dbReference>
<comment type="similarity">
    <text evidence="1">Belongs to the transposase IS21/IS408/IS1162 family.</text>
</comment>
<dbReference type="Gene3D" id="1.10.10.10">
    <property type="entry name" value="Winged helix-like DNA-binding domain superfamily/Winged helix DNA-binding domain"/>
    <property type="match status" value="1"/>
</dbReference>
<dbReference type="PANTHER" id="PTHR35004:SF8">
    <property type="entry name" value="TRANSPOSASE RV3428C-RELATED"/>
    <property type="match status" value="1"/>
</dbReference>
<dbReference type="NCBIfam" id="NF033546">
    <property type="entry name" value="transpos_IS21"/>
    <property type="match status" value="1"/>
</dbReference>
<evidence type="ECO:0000256" key="1">
    <source>
        <dbReference type="ARBA" id="ARBA00009277"/>
    </source>
</evidence>
<evidence type="ECO:0000313" key="4">
    <source>
        <dbReference type="EMBL" id="MBE9033212.1"/>
    </source>
</evidence>
<dbReference type="InterPro" id="IPR012337">
    <property type="entry name" value="RNaseH-like_sf"/>
</dbReference>
<evidence type="ECO:0000256" key="2">
    <source>
        <dbReference type="SAM" id="MobiDB-lite"/>
    </source>
</evidence>
<sequence>MAQSRQGGLLSMDKIREIIRLHELGYSQGEIARSCSVARSTVQDYIRRAQAQSLRYEDLQDLSHSEARARLGKGKRRASTPAAPIDFATVHRELSRKGVTLALLWQEGLDRQSWNLSYGGFCRRYNQWNGRHNLSMRQVYKAGEKLFVDYCGMTVPVEDVVSNQVIDAQIFVASFGASNYIYAEATPSQASAHWIGSHQRALEFFGGVPACIIPDNLKAGVTSACRYEPGLNAAYQEFAAHYQIAVMPARPRKPRDKAKVEKSVQEVERQILAPLRDIRFASFSQLNQVIRERLSALNQRTMKGYDMSRQALFEQTDKPALQPLPTTPFVFASWKEAKVSLDYHIQVEKHYYSVPYWFVQRQVRVKTSERQVEVFYDNHRIAIHERSRVPYRHSTRPEHMPPEHWAYKQQSKQTFLTWAATIGSETVQQVESIFARKDHEEQAFRTIKGVQRLHQRYGRERLEGACRRANQFSLVGLKRLQSILTTNLDATEPEPETPATPPHDNLRGSNGSVAKKWS</sequence>
<keyword evidence="5" id="KW-1185">Reference proteome</keyword>
<organism evidence="4 5">
    <name type="scientific">Romeriopsis navalis LEGE 11480</name>
    <dbReference type="NCBI Taxonomy" id="2777977"/>
    <lineage>
        <taxon>Bacteria</taxon>
        <taxon>Bacillati</taxon>
        <taxon>Cyanobacteriota</taxon>
        <taxon>Cyanophyceae</taxon>
        <taxon>Leptolyngbyales</taxon>
        <taxon>Leptolyngbyaceae</taxon>
        <taxon>Romeriopsis</taxon>
        <taxon>Romeriopsis navalis</taxon>
    </lineage>
</organism>
<gene>
    <name evidence="4" type="ORF">IQ266_26095</name>
</gene>